<gene>
    <name evidence="2" type="ORF">R1sor_002458</name>
</gene>
<dbReference type="Proteomes" id="UP001633002">
    <property type="component" value="Unassembled WGS sequence"/>
</dbReference>
<organism evidence="2 3">
    <name type="scientific">Riccia sorocarpa</name>
    <dbReference type="NCBI Taxonomy" id="122646"/>
    <lineage>
        <taxon>Eukaryota</taxon>
        <taxon>Viridiplantae</taxon>
        <taxon>Streptophyta</taxon>
        <taxon>Embryophyta</taxon>
        <taxon>Marchantiophyta</taxon>
        <taxon>Marchantiopsida</taxon>
        <taxon>Marchantiidae</taxon>
        <taxon>Marchantiales</taxon>
        <taxon>Ricciaceae</taxon>
        <taxon>Riccia</taxon>
    </lineage>
</organism>
<name>A0ABD3H102_9MARC</name>
<proteinExistence type="predicted"/>
<keyword evidence="3" id="KW-1185">Reference proteome</keyword>
<reference evidence="2 3" key="1">
    <citation type="submission" date="2024-09" db="EMBL/GenBank/DDBJ databases">
        <title>Chromosome-scale assembly of Riccia sorocarpa.</title>
        <authorList>
            <person name="Paukszto L."/>
        </authorList>
    </citation>
    <scope>NUCLEOTIDE SEQUENCE [LARGE SCALE GENOMIC DNA]</scope>
    <source>
        <strain evidence="2">LP-2024</strain>
        <tissue evidence="2">Aerial parts of the thallus</tissue>
    </source>
</reference>
<evidence type="ECO:0000256" key="1">
    <source>
        <dbReference type="SAM" id="MobiDB-lite"/>
    </source>
</evidence>
<comment type="caution">
    <text evidence="2">The sequence shown here is derived from an EMBL/GenBank/DDBJ whole genome shotgun (WGS) entry which is preliminary data.</text>
</comment>
<protein>
    <submittedName>
        <fullName evidence="2">Uncharacterized protein</fullName>
    </submittedName>
</protein>
<accession>A0ABD3H102</accession>
<sequence>MRTDNRTRGCQPSDNGRKYPRDDTLEREWIAPELVDSKISKLAEKNIHIHPVYEYNKATHVYALGVLTHKVCGDFFTDMTEPEMIAYDKNYALGAAKDTSPVGRNAILLKDMIESETHNHPGLRISAAQCIIVMSDHMKINPMTCSRPIETPSQQRRERSNVYEDYLNA</sequence>
<dbReference type="EMBL" id="JBJQOH010000006">
    <property type="protein sequence ID" value="KAL3684436.1"/>
    <property type="molecule type" value="Genomic_DNA"/>
</dbReference>
<feature type="region of interest" description="Disordered" evidence="1">
    <location>
        <begin position="1"/>
        <end position="21"/>
    </location>
</feature>
<evidence type="ECO:0000313" key="3">
    <source>
        <dbReference type="Proteomes" id="UP001633002"/>
    </source>
</evidence>
<dbReference type="AlphaFoldDB" id="A0ABD3H102"/>
<dbReference type="Gene3D" id="1.10.510.10">
    <property type="entry name" value="Transferase(Phosphotransferase) domain 1"/>
    <property type="match status" value="1"/>
</dbReference>
<evidence type="ECO:0000313" key="2">
    <source>
        <dbReference type="EMBL" id="KAL3684436.1"/>
    </source>
</evidence>